<keyword evidence="3" id="KW-0238">DNA-binding</keyword>
<dbReference type="SUPFAM" id="SSF46689">
    <property type="entry name" value="Homeodomain-like"/>
    <property type="match status" value="1"/>
</dbReference>
<dbReference type="PROSITE" id="PS51294">
    <property type="entry name" value="HTH_MYB"/>
    <property type="match status" value="1"/>
</dbReference>
<comment type="subcellular location">
    <subcellularLocation>
        <location evidence="1">Nucleus</location>
    </subcellularLocation>
</comment>
<dbReference type="GO" id="GO:0045893">
    <property type="term" value="P:positive regulation of DNA-templated transcription"/>
    <property type="evidence" value="ECO:0007669"/>
    <property type="project" value="InterPro"/>
</dbReference>
<evidence type="ECO:0000256" key="4">
    <source>
        <dbReference type="ARBA" id="ARBA00023163"/>
    </source>
</evidence>
<dbReference type="AlphaFoldDB" id="A0A3L6R3T2"/>
<dbReference type="STRING" id="4540.A0A3L6R3T2"/>
<evidence type="ECO:0000313" key="7">
    <source>
        <dbReference type="EMBL" id="RLM93790.1"/>
    </source>
</evidence>
<dbReference type="InterPro" id="IPR044825">
    <property type="entry name" value="GLK1/2-like"/>
</dbReference>
<dbReference type="Proteomes" id="UP000275267">
    <property type="component" value="Unassembled WGS sequence"/>
</dbReference>
<dbReference type="PANTHER" id="PTHR31312">
    <property type="entry name" value="TRANSCRIPTION ACTIVATOR GLK1"/>
    <property type="match status" value="1"/>
</dbReference>
<dbReference type="InterPro" id="IPR006447">
    <property type="entry name" value="Myb_dom_plants"/>
</dbReference>
<protein>
    <recommendedName>
        <fullName evidence="6">HTH myb-type domain-containing protein</fullName>
    </recommendedName>
</protein>
<organism evidence="7 8">
    <name type="scientific">Panicum miliaceum</name>
    <name type="common">Proso millet</name>
    <name type="synonym">Broomcorn millet</name>
    <dbReference type="NCBI Taxonomy" id="4540"/>
    <lineage>
        <taxon>Eukaryota</taxon>
        <taxon>Viridiplantae</taxon>
        <taxon>Streptophyta</taxon>
        <taxon>Embryophyta</taxon>
        <taxon>Tracheophyta</taxon>
        <taxon>Spermatophyta</taxon>
        <taxon>Magnoliopsida</taxon>
        <taxon>Liliopsida</taxon>
        <taxon>Poales</taxon>
        <taxon>Poaceae</taxon>
        <taxon>PACMAD clade</taxon>
        <taxon>Panicoideae</taxon>
        <taxon>Panicodae</taxon>
        <taxon>Paniceae</taxon>
        <taxon>Panicinae</taxon>
        <taxon>Panicum</taxon>
        <taxon>Panicum sect. Panicum</taxon>
    </lineage>
</organism>
<keyword evidence="5" id="KW-0539">Nucleus</keyword>
<keyword evidence="8" id="KW-1185">Reference proteome</keyword>
<gene>
    <name evidence="7" type="ORF">C2845_PM08G00170</name>
</gene>
<dbReference type="GO" id="GO:0000976">
    <property type="term" value="F:transcription cis-regulatory region binding"/>
    <property type="evidence" value="ECO:0007669"/>
    <property type="project" value="TreeGrafter"/>
</dbReference>
<keyword evidence="4" id="KW-0804">Transcription</keyword>
<evidence type="ECO:0000259" key="6">
    <source>
        <dbReference type="PROSITE" id="PS51294"/>
    </source>
</evidence>
<evidence type="ECO:0000256" key="5">
    <source>
        <dbReference type="ARBA" id="ARBA00023242"/>
    </source>
</evidence>
<dbReference type="GO" id="GO:0003700">
    <property type="term" value="F:DNA-binding transcription factor activity"/>
    <property type="evidence" value="ECO:0007669"/>
    <property type="project" value="InterPro"/>
</dbReference>
<dbReference type="InterPro" id="IPR017930">
    <property type="entry name" value="Myb_dom"/>
</dbReference>
<evidence type="ECO:0000256" key="1">
    <source>
        <dbReference type="ARBA" id="ARBA00004123"/>
    </source>
</evidence>
<sequence>MVDRTPVVQAVEQLGIDKAVPSRILEIMGIECLTRHDIASHLQKYRSHRKHLMAREAEAATWAQKRHHMYAPAPARKLDAAAAGGPWVVPTIGFPPPAMAQPPPPFCRPLHVWGHPPTAGVEAAAAPPTMLPVWPRHLAPPRPWAPVDPAYWHQHQYNSKESIDAAIGDVLVKPWLPLPLPLGLKPPSMDSVMSELHKQGIPKVPPSSG</sequence>
<accession>A0A3L6R3T2</accession>
<feature type="domain" description="HTH myb-type" evidence="6">
    <location>
        <begin position="7"/>
        <end position="50"/>
    </location>
</feature>
<name>A0A3L6R3T2_PANMI</name>
<evidence type="ECO:0000313" key="8">
    <source>
        <dbReference type="Proteomes" id="UP000275267"/>
    </source>
</evidence>
<comment type="caution">
    <text evidence="7">The sequence shown here is derived from an EMBL/GenBank/DDBJ whole genome shotgun (WGS) entry which is preliminary data.</text>
</comment>
<dbReference type="EMBL" id="PQIB02000010">
    <property type="protein sequence ID" value="RLM93790.1"/>
    <property type="molecule type" value="Genomic_DNA"/>
</dbReference>
<dbReference type="NCBIfam" id="TIGR01557">
    <property type="entry name" value="myb_SHAQKYF"/>
    <property type="match status" value="1"/>
</dbReference>
<dbReference type="OrthoDB" id="60033at2759"/>
<evidence type="ECO:0000256" key="3">
    <source>
        <dbReference type="ARBA" id="ARBA00023125"/>
    </source>
</evidence>
<keyword evidence="2" id="KW-0805">Transcription regulation</keyword>
<reference evidence="8" key="1">
    <citation type="journal article" date="2019" name="Nat. Commun.">
        <title>The genome of broomcorn millet.</title>
        <authorList>
            <person name="Zou C."/>
            <person name="Miki D."/>
            <person name="Li D."/>
            <person name="Tang Q."/>
            <person name="Xiao L."/>
            <person name="Rajput S."/>
            <person name="Deng P."/>
            <person name="Jia W."/>
            <person name="Huang R."/>
            <person name="Zhang M."/>
            <person name="Sun Y."/>
            <person name="Hu J."/>
            <person name="Fu X."/>
            <person name="Schnable P.S."/>
            <person name="Li F."/>
            <person name="Zhang H."/>
            <person name="Feng B."/>
            <person name="Zhu X."/>
            <person name="Liu R."/>
            <person name="Schnable J.C."/>
            <person name="Zhu J.-K."/>
            <person name="Zhang H."/>
        </authorList>
    </citation>
    <scope>NUCLEOTIDE SEQUENCE [LARGE SCALE GENOMIC DNA]</scope>
</reference>
<proteinExistence type="predicted"/>
<dbReference type="GO" id="GO:0005634">
    <property type="term" value="C:nucleus"/>
    <property type="evidence" value="ECO:0007669"/>
    <property type="project" value="UniProtKB-SubCell"/>
</dbReference>
<dbReference type="FunFam" id="1.10.10.60:FF:000007">
    <property type="entry name" value="Two-component response regulator"/>
    <property type="match status" value="1"/>
</dbReference>
<dbReference type="InterPro" id="IPR009057">
    <property type="entry name" value="Homeodomain-like_sf"/>
</dbReference>
<dbReference type="Gene3D" id="1.10.10.60">
    <property type="entry name" value="Homeodomain-like"/>
    <property type="match status" value="1"/>
</dbReference>
<evidence type="ECO:0000256" key="2">
    <source>
        <dbReference type="ARBA" id="ARBA00023015"/>
    </source>
</evidence>
<dbReference type="PANTHER" id="PTHR31312:SF1">
    <property type="entry name" value="TRANSCRIPTION ACTIVATOR GLK1"/>
    <property type="match status" value="1"/>
</dbReference>